<protein>
    <submittedName>
        <fullName evidence="3">Uncharacterized protein</fullName>
    </submittedName>
</protein>
<dbReference type="Proteomes" id="UP000256343">
    <property type="component" value="Unassembled WGS sequence"/>
</dbReference>
<evidence type="ECO:0000313" key="2">
    <source>
        <dbReference type="EMBL" id="RED25554.1"/>
    </source>
</evidence>
<dbReference type="AlphaFoldDB" id="A0A336JXT2"/>
<gene>
    <name evidence="2" type="ORF">BJ125_13122</name>
    <name evidence="3" type="ORF">SAMN05892882_13122</name>
</gene>
<dbReference type="RefSeq" id="WP_167443257.1">
    <property type="nucleotide sequence ID" value="NZ_QRDT01000031.1"/>
</dbReference>
<dbReference type="EMBL" id="UFQQ01000031">
    <property type="protein sequence ID" value="SSW93166.1"/>
    <property type="molecule type" value="Genomic_DNA"/>
</dbReference>
<evidence type="ECO:0000313" key="3">
    <source>
        <dbReference type="EMBL" id="SSW93166.1"/>
    </source>
</evidence>
<evidence type="ECO:0000313" key="4">
    <source>
        <dbReference type="Proteomes" id="UP000252631"/>
    </source>
</evidence>
<feature type="compositionally biased region" description="Basic and acidic residues" evidence="1">
    <location>
        <begin position="37"/>
        <end position="49"/>
    </location>
</feature>
<keyword evidence="5" id="KW-1185">Reference proteome</keyword>
<organism evidence="3 4">
    <name type="scientific">Rhodopseudomonas pentothenatexigens</name>
    <dbReference type="NCBI Taxonomy" id="999699"/>
    <lineage>
        <taxon>Bacteria</taxon>
        <taxon>Pseudomonadati</taxon>
        <taxon>Pseudomonadota</taxon>
        <taxon>Alphaproteobacteria</taxon>
        <taxon>Hyphomicrobiales</taxon>
        <taxon>Nitrobacteraceae</taxon>
        <taxon>Rhodopseudomonas</taxon>
    </lineage>
</organism>
<accession>A0A336JXT2</accession>
<evidence type="ECO:0000256" key="1">
    <source>
        <dbReference type="SAM" id="MobiDB-lite"/>
    </source>
</evidence>
<sequence>MLAMLHVDRLFADYCGAIADRAFSLNDSESGGVARKQMRERGRAEERKNGKACYYV</sequence>
<proteinExistence type="predicted"/>
<reference evidence="3 4" key="1">
    <citation type="submission" date="2017-08" db="EMBL/GenBank/DDBJ databases">
        <authorList>
            <person name="de Groot N.N."/>
        </authorList>
    </citation>
    <scope>NUCLEOTIDE SEQUENCE [LARGE SCALE GENOMIC DNA]</scope>
    <source>
        <strain evidence="3 4">JA575</strain>
    </source>
</reference>
<reference evidence="2 5" key="2">
    <citation type="submission" date="2018-07" db="EMBL/GenBank/DDBJ databases">
        <title>Genomic Encyclopedia of Archaeal and Bacterial Type Strains, Phase II (KMG-II): from individual species to whole genera.</title>
        <authorList>
            <person name="Goeker M."/>
        </authorList>
    </citation>
    <scope>NUCLEOTIDE SEQUENCE [LARGE SCALE GENOMIC DNA]</scope>
    <source>
        <strain evidence="2 5">JA575</strain>
    </source>
</reference>
<dbReference type="EMBL" id="QRDT01000031">
    <property type="protein sequence ID" value="RED25554.1"/>
    <property type="molecule type" value="Genomic_DNA"/>
</dbReference>
<name>A0A336JXT2_9BRAD</name>
<feature type="region of interest" description="Disordered" evidence="1">
    <location>
        <begin position="34"/>
        <end position="56"/>
    </location>
</feature>
<dbReference type="Proteomes" id="UP000252631">
    <property type="component" value="Unassembled WGS sequence"/>
</dbReference>
<evidence type="ECO:0000313" key="5">
    <source>
        <dbReference type="Proteomes" id="UP000256343"/>
    </source>
</evidence>